<gene>
    <name evidence="1" type="ORF">DET56_11754</name>
</gene>
<evidence type="ECO:0000313" key="1">
    <source>
        <dbReference type="EMBL" id="PWW33705.1"/>
    </source>
</evidence>
<proteinExistence type="predicted"/>
<organism evidence="1 2">
    <name type="scientific">Paenibacillus pabuli</name>
    <dbReference type="NCBI Taxonomy" id="1472"/>
    <lineage>
        <taxon>Bacteria</taxon>
        <taxon>Bacillati</taxon>
        <taxon>Bacillota</taxon>
        <taxon>Bacilli</taxon>
        <taxon>Bacillales</taxon>
        <taxon>Paenibacillaceae</taxon>
        <taxon>Paenibacillus</taxon>
    </lineage>
</organism>
<reference evidence="1 2" key="1">
    <citation type="submission" date="2018-05" db="EMBL/GenBank/DDBJ databases">
        <title>Freshwater and sediment microbial communities from various areas in North America, analyzing microbe dynamics in response to fracking.</title>
        <authorList>
            <person name="Lamendella R."/>
        </authorList>
    </citation>
    <scope>NUCLEOTIDE SEQUENCE [LARGE SCALE GENOMIC DNA]</scope>
    <source>
        <strain evidence="1 2">DB-3</strain>
    </source>
</reference>
<sequence length="62" mass="7195">MAVVPAEAVIRTVVVEDLFSRKNNNIAYVMMMQNVYYRRDGNEYGIFQKSIFKCSGMGRVQR</sequence>
<accession>A0A855Y131</accession>
<name>A0A855Y131_9BACL</name>
<dbReference type="Proteomes" id="UP000247078">
    <property type="component" value="Unassembled WGS sequence"/>
</dbReference>
<dbReference type="EMBL" id="QGTZ01000017">
    <property type="protein sequence ID" value="PWW33705.1"/>
    <property type="molecule type" value="Genomic_DNA"/>
</dbReference>
<dbReference type="AlphaFoldDB" id="A0A855Y131"/>
<evidence type="ECO:0000313" key="2">
    <source>
        <dbReference type="Proteomes" id="UP000247078"/>
    </source>
</evidence>
<comment type="caution">
    <text evidence="1">The sequence shown here is derived from an EMBL/GenBank/DDBJ whole genome shotgun (WGS) entry which is preliminary data.</text>
</comment>
<protein>
    <submittedName>
        <fullName evidence="1">Uncharacterized protein</fullName>
    </submittedName>
</protein>